<evidence type="ECO:0000256" key="4">
    <source>
        <dbReference type="ARBA" id="ARBA00023163"/>
    </source>
</evidence>
<dbReference type="RefSeq" id="WP_156228704.1">
    <property type="nucleotide sequence ID" value="NZ_CP046453.1"/>
</dbReference>
<evidence type="ECO:0000313" key="7">
    <source>
        <dbReference type="Proteomes" id="UP000425178"/>
    </source>
</evidence>
<dbReference type="GO" id="GO:0003700">
    <property type="term" value="F:DNA-binding transcription factor activity"/>
    <property type="evidence" value="ECO:0007669"/>
    <property type="project" value="TreeGrafter"/>
</dbReference>
<dbReference type="SUPFAM" id="SSF53822">
    <property type="entry name" value="Periplasmic binding protein-like I"/>
    <property type="match status" value="1"/>
</dbReference>
<dbReference type="Pfam" id="PF00356">
    <property type="entry name" value="LacI"/>
    <property type="match status" value="1"/>
</dbReference>
<dbReference type="Proteomes" id="UP000425178">
    <property type="component" value="Chromosome"/>
</dbReference>
<keyword evidence="3" id="KW-0238">DNA-binding</keyword>
<keyword evidence="4" id="KW-0804">Transcription</keyword>
<reference evidence="6 7" key="1">
    <citation type="journal article" date="2021" name="Int. J. Syst. Evol. Microbiol.">
        <title>Classification of three corynebacterial strains isolated from a small paddock in North Rhine-Westphalia: proposal of &lt;i&gt;Corynebacterium kalinowskii&lt;/i&gt; sp. nov., &lt;i&gt;Corynebacterium comes&lt;/i&gt; sp. nov. and &lt;i&gt;Corynebacterium occultum&lt;/i&gt; sp. nov.</title>
        <authorList>
            <person name="Schaffert L."/>
            <person name="Ruwe M."/>
            <person name="Milse J."/>
            <person name="Hanuschka K."/>
            <person name="Ortseifen V."/>
            <person name="Droste J."/>
            <person name="Brandt D."/>
            <person name="Schl L."/>
            <person name="Kutter Y."/>
            <person name="Vinke S."/>
            <person name="Vieh P."/>
            <person name="Jacob L."/>
            <person name="L N.C."/>
            <person name="Schulte-Berndt E."/>
            <person name="Hain C."/>
            <person name="Linder M."/>
            <person name="Schmidt P."/>
            <person name="Wollenschl L."/>
            <person name="Luttermann T."/>
            <person name="Thieme E."/>
            <person name="Hassa J."/>
            <person name="Haak M."/>
            <person name="Wittchen M."/>
            <person name="Mentz A."/>
            <person name="Persicke M."/>
            <person name="Busche T."/>
            <person name="R C."/>
        </authorList>
    </citation>
    <scope>NUCLEOTIDE SEQUENCE [LARGE SCALE GENOMIC DNA]</scope>
    <source>
        <strain evidence="6 7">2019</strain>
    </source>
</reference>
<protein>
    <submittedName>
        <fullName evidence="6">Ribose operon repressor</fullName>
    </submittedName>
</protein>
<proteinExistence type="predicted"/>
<dbReference type="PANTHER" id="PTHR30146:SF148">
    <property type="entry name" value="HTH-TYPE TRANSCRIPTIONAL REPRESSOR PURR-RELATED"/>
    <property type="match status" value="1"/>
</dbReference>
<evidence type="ECO:0000256" key="1">
    <source>
        <dbReference type="ARBA" id="ARBA00022491"/>
    </source>
</evidence>
<dbReference type="InterPro" id="IPR046335">
    <property type="entry name" value="LacI/GalR-like_sensor"/>
</dbReference>
<evidence type="ECO:0000256" key="3">
    <source>
        <dbReference type="ARBA" id="ARBA00023125"/>
    </source>
</evidence>
<dbReference type="KEGG" id="ccoe:CETAM_09935"/>
<dbReference type="PANTHER" id="PTHR30146">
    <property type="entry name" value="LACI-RELATED TRANSCRIPTIONAL REPRESSOR"/>
    <property type="match status" value="1"/>
</dbReference>
<dbReference type="SUPFAM" id="SSF47413">
    <property type="entry name" value="lambda repressor-like DNA-binding domains"/>
    <property type="match status" value="1"/>
</dbReference>
<dbReference type="InterPro" id="IPR000843">
    <property type="entry name" value="HTH_LacI"/>
</dbReference>
<name>A0A6B8W2T4_9CORY</name>
<keyword evidence="2" id="KW-0805">Transcription regulation</keyword>
<dbReference type="InterPro" id="IPR028082">
    <property type="entry name" value="Peripla_BP_I"/>
</dbReference>
<organism evidence="6 7">
    <name type="scientific">Corynebacterium comes</name>
    <dbReference type="NCBI Taxonomy" id="2675218"/>
    <lineage>
        <taxon>Bacteria</taxon>
        <taxon>Bacillati</taxon>
        <taxon>Actinomycetota</taxon>
        <taxon>Actinomycetes</taxon>
        <taxon>Mycobacteriales</taxon>
        <taxon>Corynebacteriaceae</taxon>
        <taxon>Corynebacterium</taxon>
    </lineage>
</organism>
<evidence type="ECO:0000256" key="2">
    <source>
        <dbReference type="ARBA" id="ARBA00023015"/>
    </source>
</evidence>
<gene>
    <name evidence="6" type="primary">rbsR</name>
    <name evidence="6" type="ORF">CETAM_09935</name>
</gene>
<dbReference type="CDD" id="cd01392">
    <property type="entry name" value="HTH_LacI"/>
    <property type="match status" value="1"/>
</dbReference>
<dbReference type="GO" id="GO:0000976">
    <property type="term" value="F:transcription cis-regulatory region binding"/>
    <property type="evidence" value="ECO:0007669"/>
    <property type="project" value="TreeGrafter"/>
</dbReference>
<keyword evidence="7" id="KW-1185">Reference proteome</keyword>
<dbReference type="Gene3D" id="1.10.260.40">
    <property type="entry name" value="lambda repressor-like DNA-binding domains"/>
    <property type="match status" value="1"/>
</dbReference>
<dbReference type="PROSITE" id="PS00356">
    <property type="entry name" value="HTH_LACI_1"/>
    <property type="match status" value="1"/>
</dbReference>
<evidence type="ECO:0000259" key="5">
    <source>
        <dbReference type="PROSITE" id="PS50932"/>
    </source>
</evidence>
<accession>A0A6B8W2T4</accession>
<dbReference type="SMART" id="SM00354">
    <property type="entry name" value="HTH_LACI"/>
    <property type="match status" value="1"/>
</dbReference>
<keyword evidence="1" id="KW-0678">Repressor</keyword>
<dbReference type="InterPro" id="IPR010982">
    <property type="entry name" value="Lambda_DNA-bd_dom_sf"/>
</dbReference>
<dbReference type="AlphaFoldDB" id="A0A6B8W2T4"/>
<dbReference type="Pfam" id="PF13377">
    <property type="entry name" value="Peripla_BP_3"/>
    <property type="match status" value="1"/>
</dbReference>
<evidence type="ECO:0000313" key="6">
    <source>
        <dbReference type="EMBL" id="QGU05236.1"/>
    </source>
</evidence>
<dbReference type="Gene3D" id="3.40.50.2300">
    <property type="match status" value="2"/>
</dbReference>
<dbReference type="PROSITE" id="PS50932">
    <property type="entry name" value="HTH_LACI_2"/>
    <property type="match status" value="1"/>
</dbReference>
<sequence>MNPSPATLKDVAAAAGVSVSTASRALAGNPVITEQTSERVRQCAEELNYRPNAQARALRSSRTHVIGVTIPSLVNPFFATMAQVIQQEATARGLSTIISSTAEDPGQLNASLDVLATQRVDGILAVPYNGSEASFERLRKARIPVVLLDRELPATGLSTVASDPRPGMDAAVAHLLANGHRHIGYLSGPMTTSTGVSRLAAFQAACERHGVEKREIYRGGYERADGHAGTLTLLDRGVEAIIAGDTMMSVGALEACHARKVIIGRDLAFIGYDDNVTLRLQASPVSVIDQDVATLGRTGLRLLVDLMSGASPPTTVTTPTTLIIRPSSDFIRPADEVRT</sequence>
<dbReference type="EMBL" id="CP046453">
    <property type="protein sequence ID" value="QGU05236.1"/>
    <property type="molecule type" value="Genomic_DNA"/>
</dbReference>
<feature type="domain" description="HTH lacI-type" evidence="5">
    <location>
        <begin position="6"/>
        <end position="60"/>
    </location>
</feature>